<feature type="compositionally biased region" description="Low complexity" evidence="16">
    <location>
        <begin position="395"/>
        <end position="421"/>
    </location>
</feature>
<feature type="signal peptide" evidence="18">
    <location>
        <begin position="1"/>
        <end position="32"/>
    </location>
</feature>
<dbReference type="Proteomes" id="UP000324705">
    <property type="component" value="Chromosome 2B"/>
</dbReference>
<organism evidence="20 21">
    <name type="scientific">Triticum turgidum subsp. durum</name>
    <name type="common">Durum wheat</name>
    <name type="synonym">Triticum durum</name>
    <dbReference type="NCBI Taxonomy" id="4567"/>
    <lineage>
        <taxon>Eukaryota</taxon>
        <taxon>Viridiplantae</taxon>
        <taxon>Streptophyta</taxon>
        <taxon>Embryophyta</taxon>
        <taxon>Tracheophyta</taxon>
        <taxon>Spermatophyta</taxon>
        <taxon>Magnoliopsida</taxon>
        <taxon>Liliopsida</taxon>
        <taxon>Poales</taxon>
        <taxon>Poaceae</taxon>
        <taxon>BOP clade</taxon>
        <taxon>Pooideae</taxon>
        <taxon>Triticodae</taxon>
        <taxon>Triticeae</taxon>
        <taxon>Triticinae</taxon>
        <taxon>Triticum</taxon>
    </lineage>
</organism>
<dbReference type="PANTHER" id="PTHR27007">
    <property type="match status" value="1"/>
</dbReference>
<dbReference type="FunFam" id="2.60.120.200:FF:000238">
    <property type="entry name" value="Os04g0141400 protein"/>
    <property type="match status" value="1"/>
</dbReference>
<comment type="similarity">
    <text evidence="2">In the N-terminal section; belongs to the leguminous lectin family.</text>
</comment>
<dbReference type="CDD" id="cd06899">
    <property type="entry name" value="lectin_legume_LecRK_Arcelin_ConA"/>
    <property type="match status" value="1"/>
</dbReference>
<keyword evidence="11" id="KW-0067">ATP-binding</keyword>
<dbReference type="InterPro" id="IPR000719">
    <property type="entry name" value="Prot_kinase_dom"/>
</dbReference>
<comment type="subcellular location">
    <subcellularLocation>
        <location evidence="1">Cell membrane</location>
        <topology evidence="1">Single-pass type I membrane protein</topology>
    </subcellularLocation>
</comment>
<feature type="domain" description="Protein kinase" evidence="19">
    <location>
        <begin position="364"/>
        <end position="690"/>
    </location>
</feature>
<keyword evidence="6" id="KW-0808">Transferase</keyword>
<evidence type="ECO:0000256" key="4">
    <source>
        <dbReference type="ARBA" id="ARBA00012513"/>
    </source>
</evidence>
<evidence type="ECO:0000256" key="3">
    <source>
        <dbReference type="ARBA" id="ARBA00010217"/>
    </source>
</evidence>
<evidence type="ECO:0000256" key="6">
    <source>
        <dbReference type="ARBA" id="ARBA00022527"/>
    </source>
</evidence>
<dbReference type="Gramene" id="TRITD2Bv1G004850.1">
    <property type="protein sequence ID" value="TRITD2Bv1G004850.1"/>
    <property type="gene ID" value="TRITD2Bv1G004850"/>
</dbReference>
<keyword evidence="15" id="KW-0325">Glycoprotein</keyword>
<evidence type="ECO:0000256" key="18">
    <source>
        <dbReference type="SAM" id="SignalP"/>
    </source>
</evidence>
<dbReference type="Gene3D" id="2.60.120.200">
    <property type="match status" value="1"/>
</dbReference>
<dbReference type="InterPro" id="IPR013320">
    <property type="entry name" value="ConA-like_dom_sf"/>
</dbReference>
<dbReference type="GO" id="GO:0005886">
    <property type="term" value="C:plasma membrane"/>
    <property type="evidence" value="ECO:0007669"/>
    <property type="project" value="UniProtKB-SubCell"/>
</dbReference>
<evidence type="ECO:0000256" key="12">
    <source>
        <dbReference type="ARBA" id="ARBA00022989"/>
    </source>
</evidence>
<proteinExistence type="inferred from homology"/>
<dbReference type="InterPro" id="IPR019825">
    <property type="entry name" value="Lectin_legB_Mn/Ca_BS"/>
</dbReference>
<dbReference type="FunFam" id="1.10.510.10:FF:000240">
    <property type="entry name" value="Lectin-domain containing receptor kinase A4.3"/>
    <property type="match status" value="1"/>
</dbReference>
<evidence type="ECO:0000256" key="15">
    <source>
        <dbReference type="ARBA" id="ARBA00023180"/>
    </source>
</evidence>
<dbReference type="SMART" id="SM00220">
    <property type="entry name" value="S_TKc"/>
    <property type="match status" value="1"/>
</dbReference>
<feature type="region of interest" description="Disordered" evidence="16">
    <location>
        <begin position="383"/>
        <end position="421"/>
    </location>
</feature>
<evidence type="ECO:0000313" key="20">
    <source>
        <dbReference type="EMBL" id="VAH40026.1"/>
    </source>
</evidence>
<evidence type="ECO:0000313" key="21">
    <source>
        <dbReference type="Proteomes" id="UP000324705"/>
    </source>
</evidence>
<dbReference type="GO" id="GO:0002229">
    <property type="term" value="P:defense response to oomycetes"/>
    <property type="evidence" value="ECO:0007669"/>
    <property type="project" value="UniProtKB-ARBA"/>
</dbReference>
<evidence type="ECO:0000256" key="13">
    <source>
        <dbReference type="ARBA" id="ARBA00023136"/>
    </source>
</evidence>
<dbReference type="PROSITE" id="PS00108">
    <property type="entry name" value="PROTEIN_KINASE_ST"/>
    <property type="match status" value="1"/>
</dbReference>
<keyword evidence="5" id="KW-1003">Cell membrane</keyword>
<feature type="chain" id="PRO_5040423035" description="non-specific serine/threonine protein kinase" evidence="18">
    <location>
        <begin position="33"/>
        <end position="730"/>
    </location>
</feature>
<gene>
    <name evidence="20" type="ORF">TRITD_2Bv1G004850</name>
</gene>
<evidence type="ECO:0000256" key="8">
    <source>
        <dbReference type="ARBA" id="ARBA00022729"/>
    </source>
</evidence>
<dbReference type="EMBL" id="LT934114">
    <property type="protein sequence ID" value="VAH40026.1"/>
    <property type="molecule type" value="Genomic_DNA"/>
</dbReference>
<dbReference type="InterPro" id="IPR008271">
    <property type="entry name" value="Ser/Thr_kinase_AS"/>
</dbReference>
<keyword evidence="6" id="KW-0723">Serine/threonine-protein kinase</keyword>
<evidence type="ECO:0000256" key="2">
    <source>
        <dbReference type="ARBA" id="ARBA00008536"/>
    </source>
</evidence>
<dbReference type="OMA" id="IHQDTHN"/>
<dbReference type="EC" id="2.7.11.1" evidence="4"/>
<keyword evidence="13 17" id="KW-0472">Membrane</keyword>
<dbReference type="Pfam" id="PF00139">
    <property type="entry name" value="Lectin_legB"/>
    <property type="match status" value="1"/>
</dbReference>
<evidence type="ECO:0000256" key="17">
    <source>
        <dbReference type="SAM" id="Phobius"/>
    </source>
</evidence>
<feature type="transmembrane region" description="Helical" evidence="17">
    <location>
        <begin position="310"/>
        <end position="334"/>
    </location>
</feature>
<keyword evidence="14" id="KW-0675">Receptor</keyword>
<keyword evidence="9" id="KW-0430">Lectin</keyword>
<evidence type="ECO:0000256" key="14">
    <source>
        <dbReference type="ARBA" id="ARBA00023170"/>
    </source>
</evidence>
<dbReference type="SUPFAM" id="SSF49899">
    <property type="entry name" value="Concanavalin A-like lectins/glucanases"/>
    <property type="match status" value="1"/>
</dbReference>
<keyword evidence="12 17" id="KW-1133">Transmembrane helix</keyword>
<evidence type="ECO:0000256" key="5">
    <source>
        <dbReference type="ARBA" id="ARBA00022475"/>
    </source>
</evidence>
<dbReference type="InterPro" id="IPR050528">
    <property type="entry name" value="L-type_Lectin-RKs"/>
</dbReference>
<evidence type="ECO:0000259" key="19">
    <source>
        <dbReference type="PROSITE" id="PS50011"/>
    </source>
</evidence>
<dbReference type="PROSITE" id="PS00307">
    <property type="entry name" value="LECTIN_LEGUME_BETA"/>
    <property type="match status" value="1"/>
</dbReference>
<dbReference type="InterPro" id="IPR001220">
    <property type="entry name" value="Legume_lectin_dom"/>
</dbReference>
<dbReference type="AlphaFoldDB" id="A0A9R1PAZ1"/>
<dbReference type="InterPro" id="IPR011009">
    <property type="entry name" value="Kinase-like_dom_sf"/>
</dbReference>
<accession>A0A9R1PAZ1</accession>
<name>A0A9R1PAZ1_TRITD</name>
<protein>
    <recommendedName>
        <fullName evidence="4">non-specific serine/threonine protein kinase</fullName>
        <ecNumber evidence="4">2.7.11.1</ecNumber>
    </recommendedName>
</protein>
<keyword evidence="6" id="KW-0418">Kinase</keyword>
<sequence>MSSLATARSSNAPLLLLFLLLIFVSLLHICVGDYLDDASAPAPTPATATPSPFSFSFDFSNASTYRLEDLRFEGDATMHGDLVDLTCNTFGKNPKFCTGRVSYGHPVPFYDNVTGEVASFQARFTFAILIDDYTMNYKGDGMTFFLGCYPSTMPLNSGGGNLGIMPDGDGKSRTAFGNDRFIAVEFDTFNNSWDPNTTYDHIGIDISSVMDSVNTTVLDSFSLNGSMTATVTFDNTTRMLVANLHFDDHTYIAPVQVSTQLPDPVTTLLPPQVAIGFSAATGKDMELHQILSWSFNSSLAPPHKDHDMKAAVVGGSLGGVVALVVMVWCIIACFKWTRSTSHEARTGGPKRFEYRELASATDNFSKERVIGRGAFGEVYRGTFSKGSSSGAPSRESGGMSSKESCSSSSKDSGASSNSNSKESYSSEVAVKKILNETRGGNMDFFAEMNTISEAKHKNLVKLKGWCCKDSNRNMLDFMCWCCRKKKDEELFLVYELVRNGNLEHHLHENEQVIQWPTRYQIAKDIGSALVYLHHDCSPYILHRDIKPANILLDNNFNAKLADFGLSRIGNQDNATLVTTAVGTEGYIDPQCRKSGKVKFNLSSDVYSFGIVLLDITCTRKSREQVWDLYVRGRVLEAADDRLYGCGDLDMSQLERVAILGLWCSLPDSRKRPTSQEAMEVLERGVSLPDLNDLLNTTSVPSTMQQDTYTTSSSGPQAPPSDENPFGERHA</sequence>
<dbReference type="GO" id="GO:0004674">
    <property type="term" value="F:protein serine/threonine kinase activity"/>
    <property type="evidence" value="ECO:0007669"/>
    <property type="project" value="UniProtKB-KW"/>
</dbReference>
<evidence type="ECO:0000256" key="9">
    <source>
        <dbReference type="ARBA" id="ARBA00022734"/>
    </source>
</evidence>
<dbReference type="Gene3D" id="1.10.510.10">
    <property type="entry name" value="Transferase(Phosphotransferase) domain 1"/>
    <property type="match status" value="1"/>
</dbReference>
<keyword evidence="8 18" id="KW-0732">Signal</keyword>
<dbReference type="PROSITE" id="PS50011">
    <property type="entry name" value="PROTEIN_KINASE_DOM"/>
    <property type="match status" value="1"/>
</dbReference>
<evidence type="ECO:0000256" key="7">
    <source>
        <dbReference type="ARBA" id="ARBA00022692"/>
    </source>
</evidence>
<evidence type="ECO:0000256" key="16">
    <source>
        <dbReference type="SAM" id="MobiDB-lite"/>
    </source>
</evidence>
<keyword evidence="7 17" id="KW-0812">Transmembrane</keyword>
<feature type="region of interest" description="Disordered" evidence="16">
    <location>
        <begin position="691"/>
        <end position="730"/>
    </location>
</feature>
<feature type="compositionally biased region" description="Polar residues" evidence="16">
    <location>
        <begin position="693"/>
        <end position="715"/>
    </location>
</feature>
<evidence type="ECO:0000256" key="10">
    <source>
        <dbReference type="ARBA" id="ARBA00022741"/>
    </source>
</evidence>
<dbReference type="Gene3D" id="3.30.200.20">
    <property type="entry name" value="Phosphorylase Kinase, domain 1"/>
    <property type="match status" value="1"/>
</dbReference>
<keyword evidence="21" id="KW-1185">Reference proteome</keyword>
<dbReference type="Pfam" id="PF00069">
    <property type="entry name" value="Pkinase"/>
    <property type="match status" value="1"/>
</dbReference>
<dbReference type="GO" id="GO:0030246">
    <property type="term" value="F:carbohydrate binding"/>
    <property type="evidence" value="ECO:0007669"/>
    <property type="project" value="UniProtKB-KW"/>
</dbReference>
<evidence type="ECO:0000256" key="11">
    <source>
        <dbReference type="ARBA" id="ARBA00022840"/>
    </source>
</evidence>
<comment type="similarity">
    <text evidence="3">In the C-terminal section; belongs to the protein kinase superfamily. Ser/Thr protein kinase family.</text>
</comment>
<reference evidence="20 21" key="1">
    <citation type="submission" date="2017-09" db="EMBL/GenBank/DDBJ databases">
        <authorList>
            <consortium name="International Durum Wheat Genome Sequencing Consortium (IDWGSC)"/>
            <person name="Milanesi L."/>
        </authorList>
    </citation>
    <scope>NUCLEOTIDE SEQUENCE [LARGE SCALE GENOMIC DNA]</scope>
    <source>
        <strain evidence="21">cv. Svevo</strain>
    </source>
</reference>
<dbReference type="GO" id="GO:0005524">
    <property type="term" value="F:ATP binding"/>
    <property type="evidence" value="ECO:0007669"/>
    <property type="project" value="UniProtKB-KW"/>
</dbReference>
<evidence type="ECO:0000256" key="1">
    <source>
        <dbReference type="ARBA" id="ARBA00004251"/>
    </source>
</evidence>
<dbReference type="SUPFAM" id="SSF56112">
    <property type="entry name" value="Protein kinase-like (PK-like)"/>
    <property type="match status" value="1"/>
</dbReference>
<keyword evidence="10" id="KW-0547">Nucleotide-binding</keyword>